<keyword evidence="8" id="KW-1185">Reference proteome</keyword>
<dbReference type="EMBL" id="FXAU01000001">
    <property type="protein sequence ID" value="SMG10856.1"/>
    <property type="molecule type" value="Genomic_DNA"/>
</dbReference>
<dbReference type="PANTHER" id="PTHR39087:SF2">
    <property type="entry name" value="UPF0104 MEMBRANE PROTEIN MJ1595"/>
    <property type="match status" value="1"/>
</dbReference>
<protein>
    <submittedName>
        <fullName evidence="7">Uncharacterized membrane protein YbhN, UPF0104 family</fullName>
    </submittedName>
</protein>
<evidence type="ECO:0000256" key="4">
    <source>
        <dbReference type="ARBA" id="ARBA00022989"/>
    </source>
</evidence>
<feature type="transmembrane region" description="Helical" evidence="6">
    <location>
        <begin position="35"/>
        <end position="58"/>
    </location>
</feature>
<keyword evidence="3 6" id="KW-0812">Transmembrane</keyword>
<feature type="transmembrane region" description="Helical" evidence="6">
    <location>
        <begin position="6"/>
        <end position="23"/>
    </location>
</feature>
<name>A0A1X7I905_9SPHI</name>
<feature type="transmembrane region" description="Helical" evidence="6">
    <location>
        <begin position="152"/>
        <end position="171"/>
    </location>
</feature>
<keyword evidence="5 6" id="KW-0472">Membrane</keyword>
<dbReference type="Pfam" id="PF03706">
    <property type="entry name" value="LPG_synthase_TM"/>
    <property type="match status" value="1"/>
</dbReference>
<dbReference type="GO" id="GO:0005886">
    <property type="term" value="C:plasma membrane"/>
    <property type="evidence" value="ECO:0007669"/>
    <property type="project" value="UniProtKB-SubCell"/>
</dbReference>
<evidence type="ECO:0000256" key="5">
    <source>
        <dbReference type="ARBA" id="ARBA00023136"/>
    </source>
</evidence>
<evidence type="ECO:0000313" key="8">
    <source>
        <dbReference type="Proteomes" id="UP000192980"/>
    </source>
</evidence>
<keyword evidence="2" id="KW-1003">Cell membrane</keyword>
<dbReference type="InterPro" id="IPR022791">
    <property type="entry name" value="L-PG_synthase/AglD"/>
</dbReference>
<reference evidence="7 8" key="1">
    <citation type="submission" date="2017-04" db="EMBL/GenBank/DDBJ databases">
        <authorList>
            <person name="Afonso C.L."/>
            <person name="Miller P.J."/>
            <person name="Scott M.A."/>
            <person name="Spackman E."/>
            <person name="Goraichik I."/>
            <person name="Dimitrov K.M."/>
            <person name="Suarez D.L."/>
            <person name="Swayne D.E."/>
        </authorList>
    </citation>
    <scope>NUCLEOTIDE SEQUENCE [LARGE SCALE GENOMIC DNA]</scope>
    <source>
        <strain evidence="7 8">DSM 22418</strain>
    </source>
</reference>
<dbReference type="PANTHER" id="PTHR39087">
    <property type="entry name" value="UPF0104 MEMBRANE PROTEIN MJ1595"/>
    <property type="match status" value="1"/>
</dbReference>
<feature type="transmembrane region" description="Helical" evidence="6">
    <location>
        <begin position="288"/>
        <end position="307"/>
    </location>
</feature>
<feature type="transmembrane region" description="Helical" evidence="6">
    <location>
        <begin position="78"/>
        <end position="99"/>
    </location>
</feature>
<dbReference type="STRING" id="561061.SAMN05660862_0567"/>
<feature type="transmembrane region" description="Helical" evidence="6">
    <location>
        <begin position="259"/>
        <end position="276"/>
    </location>
</feature>
<organism evidence="7 8">
    <name type="scientific">Sphingobacterium psychroaquaticum</name>
    <dbReference type="NCBI Taxonomy" id="561061"/>
    <lineage>
        <taxon>Bacteria</taxon>
        <taxon>Pseudomonadati</taxon>
        <taxon>Bacteroidota</taxon>
        <taxon>Sphingobacteriia</taxon>
        <taxon>Sphingobacteriales</taxon>
        <taxon>Sphingobacteriaceae</taxon>
        <taxon>Sphingobacterium</taxon>
    </lineage>
</organism>
<evidence type="ECO:0000256" key="2">
    <source>
        <dbReference type="ARBA" id="ARBA00022475"/>
    </source>
</evidence>
<sequence length="343" mass="38665">MRNNIYKVFFFVLGIVTLGYMIYKLGVEEIWSSLLATGWWFIPVLLSWLVIYLMNAMALRDIVVEKNNPKTFVPFGKIFQLIVSGFSINYITPFVALGGEPYRIMELKRYVGGAKAGSSVLLYTMMHILSHLVFWVLSVGLIIWFVPINTTVLIACVLILLMAILLGGWFAKVYQHGIAVSSVSVLSRFPLIGAKMKKLGEEKHDLLEDIDRQVSNLYSGRRSKFYSALAWEFFARVVGCAEIYFIAHAVGVEMTYMESLLVSSGSSLFANLIFFLPMQLGTREGGMAMAMASIGYAADIGVFIGIATRIRECVWIAIGLFMMTWTKRKRVPQMEEKMSIDEI</sequence>
<dbReference type="Proteomes" id="UP000192980">
    <property type="component" value="Unassembled WGS sequence"/>
</dbReference>
<feature type="transmembrane region" description="Helical" evidence="6">
    <location>
        <begin position="225"/>
        <end position="247"/>
    </location>
</feature>
<comment type="subcellular location">
    <subcellularLocation>
        <location evidence="1">Cell membrane</location>
        <topology evidence="1">Multi-pass membrane protein</topology>
    </subcellularLocation>
</comment>
<keyword evidence="4 6" id="KW-1133">Transmembrane helix</keyword>
<evidence type="ECO:0000256" key="1">
    <source>
        <dbReference type="ARBA" id="ARBA00004651"/>
    </source>
</evidence>
<accession>A0A1X7I905</accession>
<evidence type="ECO:0000313" key="7">
    <source>
        <dbReference type="EMBL" id="SMG10856.1"/>
    </source>
</evidence>
<evidence type="ECO:0000256" key="6">
    <source>
        <dbReference type="SAM" id="Phobius"/>
    </source>
</evidence>
<evidence type="ECO:0000256" key="3">
    <source>
        <dbReference type="ARBA" id="ARBA00022692"/>
    </source>
</evidence>
<feature type="transmembrane region" description="Helical" evidence="6">
    <location>
        <begin position="120"/>
        <end position="146"/>
    </location>
</feature>
<dbReference type="AlphaFoldDB" id="A0A1X7I905"/>
<dbReference type="RefSeq" id="WP_085471435.1">
    <property type="nucleotide sequence ID" value="NZ_FXAU01000001.1"/>
</dbReference>
<proteinExistence type="predicted"/>
<gene>
    <name evidence="7" type="ORF">SAMN05660862_0567</name>
</gene>
<dbReference type="OrthoDB" id="9774820at2"/>